<dbReference type="Proteomes" id="UP000310636">
    <property type="component" value="Unassembled WGS sequence"/>
</dbReference>
<dbReference type="Pfam" id="PF00754">
    <property type="entry name" value="F5_F8_type_C"/>
    <property type="match status" value="2"/>
</dbReference>
<dbReference type="Gene3D" id="2.60.40.1080">
    <property type="match status" value="1"/>
</dbReference>
<evidence type="ECO:0000259" key="1">
    <source>
        <dbReference type="PROSITE" id="PS50022"/>
    </source>
</evidence>
<dbReference type="InterPro" id="IPR012334">
    <property type="entry name" value="Pectin_lyas_fold"/>
</dbReference>
<dbReference type="Gene3D" id="2.160.20.10">
    <property type="entry name" value="Single-stranded right-handed beta-helix, Pectin lyase-like"/>
    <property type="match status" value="2"/>
</dbReference>
<dbReference type="InterPro" id="IPR011050">
    <property type="entry name" value="Pectin_lyase_fold/virulence"/>
</dbReference>
<dbReference type="InterPro" id="IPR008964">
    <property type="entry name" value="Invasin/intimin_cell_adhesion"/>
</dbReference>
<sequence length="1361" mass="147077">MASRIGKSFGWLAGLIAAIIYLFVVPAAAQGTYDAAYGKQTSATSEYSASYVSGLAVDGSNGTLWVSNRSAQTDPGIIFWQVDLGDEHVLEELQLRFRSNDYEQKNFEILASNTSDFASYSTLHTQGDTAVGIQTSIPVTDQTAYRYLRFNRLPAPGSTTLQNAAIAEFKAFGSIQASSEAELVGIVAPAGAVVSEGTVMAAVYAWTDTLTVDVEISDSASWKLYADAATSHEIVNKVWKLQTGSNQAYIKLTAQDGVTTNVYPIAVTRPADLSGDAVVLTNAALGKPTEATSVYSASTPSGYAVDGSNGTIWASNRSVQSVQDTVYWQVDLEESQVLEQIVLRLRANDWEQKNFELLASNTADFGVYTVLYTQGDAAIGQQATIGITDESAYRYVRFNRLEAPTVGLLQNAAIAELKAMTFETVPQIPEGTAGSREISDENNLALNKPAKGSSYFGNDDSYKYVNAVDGDNGTYWISWRSAGDNDAYWQVDLAAHYTLSRIELEGRRDADMESQRSNFEILASDKPDFSEYTVLGRGTNAFPYQGVWTLPIDDSASYRYLRYHKTASGETGVVAEFRVTGVLDTTKTPNEVPSAVSVAVYGTAAIGDTITGVYTYSDPDGDAEGGTRMRWLLGDEGAFRPIAGQTAAQLELDRDAYAGMYVKFEVTPADAAGQTGDAVQSPAVLISPRVGQYLESVGLGSEAASLAVGDIGILSVSGTHHNGRAADMTMALTRFESSDPEVVAVSPDGVVSAVGAGQAEVTAIAELEGVTITSDPVTFNVYAPAVQAAYYVDAANGDDAGDGTLLDPFRTIQRAQAEVRLVNGNMTGTIAVYLRGGLYELSESLSFEGSDSGTNGYNIVYRNYGEEEPVISGGRRVGNWSLYDAGRNIYKAVLDEPIATRQLFVNGQRAVRARSEGGLPDVVQTATGYTTSMTALAGWSGIENMELVFIEDFTNPRNAIASVQVDQGIAAITMQEPGWTYNRNKGGTQPKLPVYIENAYELLDEPGEWYLAPDGYALYYMPRAGEDMAAAIVEVPLLEQLVQLEGTLSEPVHNIRFEGLEFTLATWLAPGTSIGHPDAQSNILRYGQSGLYRNEVFSGAAVNMRMAHSIVFDRTVFTRLGGAGINMFEGSRDNRISGSVFTDISASGIQIGEPNRNNFYTMNPEDSRYVVRNNVVRTNYIARIGVDYKSSVGIFGGYTDGLHIAHNEISDVPYSGITLGWGWSNELTVARNNRIVNNYVHDVMQELHDGSAIYTLSAQPDSVIAGNYVDTGTNPGGIYLDQGSSYFHVHRNVIRNVSQWLKITSSNNIENTIQLNYIDNTVYSDAGVNNIIDRNTLFPANVMPTEAEEIVQRAGIEGASQ</sequence>
<dbReference type="InterPro" id="IPR008979">
    <property type="entry name" value="Galactose-bd-like_sf"/>
</dbReference>
<dbReference type="SMART" id="SM00710">
    <property type="entry name" value="PbH1"/>
    <property type="match status" value="6"/>
</dbReference>
<dbReference type="Gene3D" id="2.60.40.2700">
    <property type="match status" value="1"/>
</dbReference>
<dbReference type="RefSeq" id="WP_136373846.1">
    <property type="nucleotide sequence ID" value="NZ_SSOB01000069.1"/>
</dbReference>
<dbReference type="InterPro" id="IPR006626">
    <property type="entry name" value="PbH1"/>
</dbReference>
<feature type="domain" description="F5/8 type C" evidence="1">
    <location>
        <begin position="433"/>
        <end position="582"/>
    </location>
</feature>
<dbReference type="SUPFAM" id="SSF51126">
    <property type="entry name" value="Pectin lyase-like"/>
    <property type="match status" value="1"/>
</dbReference>
<dbReference type="SUPFAM" id="SSF49373">
    <property type="entry name" value="Invasin/intimin cell-adhesion fragments"/>
    <property type="match status" value="1"/>
</dbReference>
<comment type="caution">
    <text evidence="2">The sequence shown here is derived from an EMBL/GenBank/DDBJ whole genome shotgun (WGS) entry which is preliminary data.</text>
</comment>
<name>A0A4S4BGF3_9BACL</name>
<accession>A0A4S4BGF3</accession>
<dbReference type="PANTHER" id="PTHR36453">
    <property type="entry name" value="SECRETED PROTEIN-RELATED"/>
    <property type="match status" value="1"/>
</dbReference>
<evidence type="ECO:0000313" key="3">
    <source>
        <dbReference type="Proteomes" id="UP000310636"/>
    </source>
</evidence>
<gene>
    <name evidence="2" type="ORF">E6C55_31650</name>
</gene>
<organism evidence="2 3">
    <name type="scientific">Cohnella fermenti</name>
    <dbReference type="NCBI Taxonomy" id="2565925"/>
    <lineage>
        <taxon>Bacteria</taxon>
        <taxon>Bacillati</taxon>
        <taxon>Bacillota</taxon>
        <taxon>Bacilli</taxon>
        <taxon>Bacillales</taxon>
        <taxon>Paenibacillaceae</taxon>
        <taxon>Cohnella</taxon>
    </lineage>
</organism>
<feature type="domain" description="F5/8 type C" evidence="1">
    <location>
        <begin position="25"/>
        <end position="174"/>
    </location>
</feature>
<dbReference type="Gene3D" id="2.60.120.260">
    <property type="entry name" value="Galactose-binding domain-like"/>
    <property type="match status" value="3"/>
</dbReference>
<protein>
    <recommendedName>
        <fullName evidence="1">F5/8 type C domain-containing protein</fullName>
    </recommendedName>
</protein>
<dbReference type="PANTHER" id="PTHR36453:SF1">
    <property type="entry name" value="RIGHT HANDED BETA HELIX DOMAIN-CONTAINING PROTEIN"/>
    <property type="match status" value="1"/>
</dbReference>
<keyword evidence="3" id="KW-1185">Reference proteome</keyword>
<proteinExistence type="predicted"/>
<dbReference type="PROSITE" id="PS50022">
    <property type="entry name" value="FA58C_3"/>
    <property type="match status" value="2"/>
</dbReference>
<dbReference type="SUPFAM" id="SSF49785">
    <property type="entry name" value="Galactose-binding domain-like"/>
    <property type="match status" value="3"/>
</dbReference>
<reference evidence="2 3" key="1">
    <citation type="submission" date="2019-04" db="EMBL/GenBank/DDBJ databases">
        <title>Cohnella sp. nov. isolated from preserved vegetables.</title>
        <authorList>
            <person name="Lin S.-Y."/>
            <person name="Hung M.-H."/>
            <person name="Young C.-C."/>
        </authorList>
    </citation>
    <scope>NUCLEOTIDE SEQUENCE [LARGE SCALE GENOMIC DNA]</scope>
    <source>
        <strain evidence="2 3">CC-MHH1044</strain>
    </source>
</reference>
<dbReference type="Pfam" id="PF22633">
    <property type="entry name" value="F5_F8_type_C_2"/>
    <property type="match status" value="1"/>
</dbReference>
<dbReference type="InterPro" id="IPR048482">
    <property type="entry name" value="GH141_ins"/>
</dbReference>
<dbReference type="InterPro" id="IPR000421">
    <property type="entry name" value="FA58C"/>
</dbReference>
<evidence type="ECO:0000313" key="2">
    <source>
        <dbReference type="EMBL" id="THF72829.1"/>
    </source>
</evidence>
<dbReference type="Pfam" id="PF21231">
    <property type="entry name" value="GH141_M"/>
    <property type="match status" value="1"/>
</dbReference>
<dbReference type="EMBL" id="SSOB01000069">
    <property type="protein sequence ID" value="THF72829.1"/>
    <property type="molecule type" value="Genomic_DNA"/>
</dbReference>
<dbReference type="OrthoDB" id="9808066at2"/>